<feature type="transmembrane region" description="Helical" evidence="13">
    <location>
        <begin position="50"/>
        <end position="72"/>
    </location>
</feature>
<evidence type="ECO:0000256" key="10">
    <source>
        <dbReference type="ARBA" id="ARBA00023136"/>
    </source>
</evidence>
<dbReference type="CDD" id="cd06421">
    <property type="entry name" value="CESA_CelA_like"/>
    <property type="match status" value="1"/>
</dbReference>
<dbReference type="Gene3D" id="2.40.10.220">
    <property type="entry name" value="predicted glycosyltransferase like domains"/>
    <property type="match status" value="1"/>
</dbReference>
<comment type="catalytic activity">
    <reaction evidence="11">
        <text>[(1-&gt;4)-beta-D-glucosyl](n) + UDP-alpha-D-glucose = [(1-&gt;4)-beta-D-glucosyl](n+1) + UDP + H(+)</text>
        <dbReference type="Rhea" id="RHEA:19929"/>
        <dbReference type="Rhea" id="RHEA-COMP:10033"/>
        <dbReference type="Rhea" id="RHEA-COMP:10034"/>
        <dbReference type="ChEBI" id="CHEBI:15378"/>
        <dbReference type="ChEBI" id="CHEBI:18246"/>
        <dbReference type="ChEBI" id="CHEBI:58223"/>
        <dbReference type="ChEBI" id="CHEBI:58885"/>
        <dbReference type="EC" id="2.4.1.12"/>
    </reaction>
</comment>
<evidence type="ECO:0000256" key="3">
    <source>
        <dbReference type="ARBA" id="ARBA00022475"/>
    </source>
</evidence>
<feature type="domain" description="Glycosyltransferase 2-like" evidence="14">
    <location>
        <begin position="97"/>
        <end position="198"/>
    </location>
</feature>
<dbReference type="InterPro" id="IPR001173">
    <property type="entry name" value="Glyco_trans_2-like"/>
</dbReference>
<keyword evidence="7 13" id="KW-0812">Transmembrane</keyword>
<keyword evidence="8" id="KW-0135">Cellulose biosynthesis</keyword>
<keyword evidence="4" id="KW-0997">Cell inner membrane</keyword>
<dbReference type="EMBL" id="CP048649">
    <property type="protein sequence ID" value="QIB68972.1"/>
    <property type="molecule type" value="Genomic_DNA"/>
</dbReference>
<proteinExistence type="predicted"/>
<dbReference type="PRINTS" id="PR01439">
    <property type="entry name" value="CELLSNTHASEA"/>
</dbReference>
<feature type="region of interest" description="Disordered" evidence="12">
    <location>
        <begin position="764"/>
        <end position="787"/>
    </location>
</feature>
<evidence type="ECO:0000313" key="17">
    <source>
        <dbReference type="EMBL" id="QIB68972.1"/>
    </source>
</evidence>
<evidence type="ECO:0000256" key="7">
    <source>
        <dbReference type="ARBA" id="ARBA00022692"/>
    </source>
</evidence>
<protein>
    <recommendedName>
        <fullName evidence="2">cellulose synthase (UDP-forming)</fullName>
        <ecNumber evidence="2">2.4.1.12</ecNumber>
    </recommendedName>
</protein>
<reference evidence="17 18" key="1">
    <citation type="submission" date="2020-02" db="EMBL/GenBank/DDBJ databases">
        <authorList>
            <person name="Kim Y.B."/>
            <person name="Roh S.W."/>
        </authorList>
    </citation>
    <scope>NUCLEOTIDE SEQUENCE [LARGE SCALE GENOMIC DNA]</scope>
    <source>
        <strain evidence="17 18">DSM 103574</strain>
    </source>
</reference>
<feature type="transmembrane region" description="Helical" evidence="13">
    <location>
        <begin position="21"/>
        <end position="38"/>
    </location>
</feature>
<comment type="subcellular location">
    <subcellularLocation>
        <location evidence="1">Cell inner membrane</location>
        <topology evidence="1">Multi-pass membrane protein</topology>
    </subcellularLocation>
</comment>
<evidence type="ECO:0000256" key="2">
    <source>
        <dbReference type="ARBA" id="ARBA00012539"/>
    </source>
</evidence>
<dbReference type="KEGG" id="abut:Ami103574_06390"/>
<evidence type="ECO:0000256" key="11">
    <source>
        <dbReference type="ARBA" id="ARBA00048682"/>
    </source>
</evidence>
<dbReference type="Pfam" id="PF07238">
    <property type="entry name" value="PilZ"/>
    <property type="match status" value="1"/>
</dbReference>
<accession>A0A858BUE4</accession>
<evidence type="ECO:0000313" key="18">
    <source>
        <dbReference type="Proteomes" id="UP000466848"/>
    </source>
</evidence>
<feature type="transmembrane region" description="Helical" evidence="13">
    <location>
        <begin position="400"/>
        <end position="421"/>
    </location>
</feature>
<dbReference type="PANTHER" id="PTHR43867">
    <property type="entry name" value="CELLULOSE SYNTHASE CATALYTIC SUBUNIT A [UDP-FORMING]"/>
    <property type="match status" value="1"/>
</dbReference>
<dbReference type="Pfam" id="PF00535">
    <property type="entry name" value="Glycos_transf_2"/>
    <property type="match status" value="1"/>
</dbReference>
<dbReference type="InterPro" id="IPR009875">
    <property type="entry name" value="PilZ_domain"/>
</dbReference>
<keyword evidence="9 13" id="KW-1133">Transmembrane helix</keyword>
<evidence type="ECO:0000256" key="8">
    <source>
        <dbReference type="ARBA" id="ARBA00022916"/>
    </source>
</evidence>
<evidence type="ECO:0000259" key="14">
    <source>
        <dbReference type="Pfam" id="PF00535"/>
    </source>
</evidence>
<evidence type="ECO:0000259" key="15">
    <source>
        <dbReference type="Pfam" id="PF07238"/>
    </source>
</evidence>
<feature type="domain" description="Glycosyltransferase 2-like" evidence="16">
    <location>
        <begin position="223"/>
        <end position="395"/>
    </location>
</feature>
<keyword evidence="3" id="KW-1003">Cell membrane</keyword>
<evidence type="ECO:0000256" key="1">
    <source>
        <dbReference type="ARBA" id="ARBA00004429"/>
    </source>
</evidence>
<dbReference type="InterPro" id="IPR050321">
    <property type="entry name" value="Glycosyltr_2/OpgH_subfam"/>
</dbReference>
<dbReference type="AlphaFoldDB" id="A0A858BUE4"/>
<evidence type="ECO:0000256" key="5">
    <source>
        <dbReference type="ARBA" id="ARBA00022676"/>
    </source>
</evidence>
<dbReference type="GO" id="GO:0030244">
    <property type="term" value="P:cellulose biosynthetic process"/>
    <property type="evidence" value="ECO:0007669"/>
    <property type="project" value="UniProtKB-KW"/>
</dbReference>
<evidence type="ECO:0000256" key="9">
    <source>
        <dbReference type="ARBA" id="ARBA00022989"/>
    </source>
</evidence>
<gene>
    <name evidence="17" type="ORF">Ami103574_06390</name>
</gene>
<evidence type="ECO:0000256" key="6">
    <source>
        <dbReference type="ARBA" id="ARBA00022679"/>
    </source>
</evidence>
<dbReference type="GO" id="GO:0016760">
    <property type="term" value="F:cellulose synthase (UDP-forming) activity"/>
    <property type="evidence" value="ECO:0007669"/>
    <property type="project" value="UniProtKB-EC"/>
</dbReference>
<evidence type="ECO:0000259" key="16">
    <source>
        <dbReference type="Pfam" id="PF13632"/>
    </source>
</evidence>
<dbReference type="PANTHER" id="PTHR43867:SF2">
    <property type="entry name" value="CELLULOSE SYNTHASE CATALYTIC SUBUNIT A [UDP-FORMING]"/>
    <property type="match status" value="1"/>
</dbReference>
<keyword evidence="18" id="KW-1185">Reference proteome</keyword>
<keyword evidence="6 17" id="KW-0808">Transferase</keyword>
<dbReference type="Pfam" id="PF13632">
    <property type="entry name" value="Glyco_trans_2_3"/>
    <property type="match status" value="1"/>
</dbReference>
<evidence type="ECO:0000256" key="12">
    <source>
        <dbReference type="SAM" id="MobiDB-lite"/>
    </source>
</evidence>
<dbReference type="GO" id="GO:0035438">
    <property type="term" value="F:cyclic-di-GMP binding"/>
    <property type="evidence" value="ECO:0007669"/>
    <property type="project" value="InterPro"/>
</dbReference>
<feature type="compositionally biased region" description="Polar residues" evidence="12">
    <location>
        <begin position="764"/>
        <end position="773"/>
    </location>
</feature>
<feature type="transmembrane region" description="Helical" evidence="13">
    <location>
        <begin position="477"/>
        <end position="496"/>
    </location>
</feature>
<evidence type="ECO:0000256" key="13">
    <source>
        <dbReference type="SAM" id="Phobius"/>
    </source>
</evidence>
<dbReference type="SUPFAM" id="SSF53448">
    <property type="entry name" value="Nucleotide-diphospho-sugar transferases"/>
    <property type="match status" value="1"/>
</dbReference>
<keyword evidence="5" id="KW-0328">Glycosyltransferase</keyword>
<dbReference type="Proteomes" id="UP000466848">
    <property type="component" value="Chromosome"/>
</dbReference>
<name>A0A858BUE4_9FIRM</name>
<dbReference type="GO" id="GO:0005886">
    <property type="term" value="C:plasma membrane"/>
    <property type="evidence" value="ECO:0007669"/>
    <property type="project" value="UniProtKB-SubCell"/>
</dbReference>
<keyword evidence="10 13" id="KW-0472">Membrane</keyword>
<organism evidence="17 18">
    <name type="scientific">Aminipila butyrica</name>
    <dbReference type="NCBI Taxonomy" id="433296"/>
    <lineage>
        <taxon>Bacteria</taxon>
        <taxon>Bacillati</taxon>
        <taxon>Bacillota</taxon>
        <taxon>Clostridia</taxon>
        <taxon>Peptostreptococcales</taxon>
        <taxon>Anaerovoracaceae</taxon>
        <taxon>Aminipila</taxon>
    </lineage>
</organism>
<evidence type="ECO:0000256" key="4">
    <source>
        <dbReference type="ARBA" id="ARBA00022519"/>
    </source>
</evidence>
<feature type="domain" description="PilZ" evidence="15">
    <location>
        <begin position="535"/>
        <end position="632"/>
    </location>
</feature>
<feature type="transmembrane region" description="Helical" evidence="13">
    <location>
        <begin position="363"/>
        <end position="388"/>
    </location>
</feature>
<dbReference type="InterPro" id="IPR029044">
    <property type="entry name" value="Nucleotide-diphossugar_trans"/>
</dbReference>
<dbReference type="InterPro" id="IPR003919">
    <property type="entry name" value="Cell_synth_A"/>
</dbReference>
<sequence>MSKEVKAAAQAAHKERKRNRIFILTMILMTIYLVWRTFFTLPFEAGTLNVIAGLLLIVAETVTVLTTFELFIQKMKVGSKQLECPDIPPEYYPDIDVFIATHNESVDLLYKTVNACTFMDYPDKSKVHIFLCDDGNRPEVAELARQFNVGYLGFSGNKHAKSGNLNYAMSQTTSPLIATFDADMIPQHTFLLKTVPYFFLSQFIKEEGKWRLRREDDPEENLNLALVQTPQSFYNPDLFQFNLHAEENIPNEQDFFSREINILRNASNAVAYTGSNTVLLRKAMEDIQGFPLNTITEDFETSIRLQQAGYLTYATNEVQAAGMTTTTIQSMIKQRIRWARGILQSLQNTNAIFSKKLPLSARITYLSSFLYWWSFFNRLVFILSPILFALLDFQIVNTDFWSVLIFWLPSYSCYSISMRYLSSNIRNQRWSQIIDTIFMPYLIWPTLLETFHIRETKFKVTNKDKNASNKWWDSLRYALPHLFLLALSLAAMIRFVHGKYGWALFFSSIIIFWLAYNMVSLFYALFFMLGRQAYRNTERIRAKEAVTIRHINRSYSAQTVDVSETGIAFQVPEPIYLPEKTILSLRVETQKYKADLEATIVYMRSEGTGWRYSATIQPASEEDKRQYMQIVYDRHHSLPEQMNLWNTAYDDMVRNVKKRLARSFSDQRKTPRIPIEYWVTFEDGSSCILRSFNYRFFSGTNFQGKGQAEEELTFYTESHIKVSLKRTGKNTANQEEELFTVENLAELTEQGLVDQLMDDLLNSHSNQTTGQENWQREYPYKGGAQTC</sequence>
<dbReference type="SUPFAM" id="SSF141371">
    <property type="entry name" value="PilZ domain-like"/>
    <property type="match status" value="1"/>
</dbReference>
<dbReference type="Gene3D" id="3.90.550.10">
    <property type="entry name" value="Spore Coat Polysaccharide Biosynthesis Protein SpsA, Chain A"/>
    <property type="match status" value="1"/>
</dbReference>
<dbReference type="RefSeq" id="WP_163065835.1">
    <property type="nucleotide sequence ID" value="NZ_CP048649.1"/>
</dbReference>
<dbReference type="GO" id="GO:0006011">
    <property type="term" value="P:UDP-alpha-D-glucose metabolic process"/>
    <property type="evidence" value="ECO:0007669"/>
    <property type="project" value="InterPro"/>
</dbReference>
<feature type="transmembrane region" description="Helical" evidence="13">
    <location>
        <begin position="502"/>
        <end position="529"/>
    </location>
</feature>
<dbReference type="EC" id="2.4.1.12" evidence="2"/>